<dbReference type="PANTHER" id="PTHR21708">
    <property type="entry name" value="PROBABLE 2-DEHYDROPANTOATE 2-REDUCTASE"/>
    <property type="match status" value="1"/>
</dbReference>
<dbReference type="InterPro" id="IPR008927">
    <property type="entry name" value="6-PGluconate_DH-like_C_sf"/>
</dbReference>
<organism evidence="7 8">
    <name type="scientific">Conexibacter woesei (strain DSM 14684 / CCUG 47730 / CIP 108061 / JCM 11494 / NBRC 100937 / ID131577)</name>
    <dbReference type="NCBI Taxonomy" id="469383"/>
    <lineage>
        <taxon>Bacteria</taxon>
        <taxon>Bacillati</taxon>
        <taxon>Actinomycetota</taxon>
        <taxon>Thermoleophilia</taxon>
        <taxon>Solirubrobacterales</taxon>
        <taxon>Conexibacteraceae</taxon>
        <taxon>Conexibacter</taxon>
    </lineage>
</organism>
<sequence length="305" mass="30976" precursor="true">MATVSIAILGPGGVGGFLAAALARAGTADVTVVAREPTAALIARDGIAVESVRLGDFVARPAAVPQLAATVDVLLVATKAAGLDAALARVDAEPALVVPLLNGLDHVARLRERFGPRAVAGTIRIEADRPQPGRVVQTSRFLFVDVASDDPGPRPRIDALAAALDGAGVPVRIGSSEAQVLWSKLVRLNSLACVTSAYDAPLGKIRDDPERRPVLEACVRETAAVACAAGAAIDPERTLAELGEAHATLGSSMRRDIAAGRPPELDAIAGAVLRAGGRLGVACPTVAELARQIAVRAGVPAPAAA</sequence>
<evidence type="ECO:0000259" key="5">
    <source>
        <dbReference type="Pfam" id="PF02558"/>
    </source>
</evidence>
<dbReference type="OrthoDB" id="9796561at2"/>
<keyword evidence="3 4" id="KW-0560">Oxidoreductase</keyword>
<comment type="function">
    <text evidence="4">Catalyzes the NADPH-dependent reduction of ketopantoate into pantoic acid.</text>
</comment>
<feature type="domain" description="Ketopantoate reductase C-terminal" evidence="6">
    <location>
        <begin position="179"/>
        <end position="293"/>
    </location>
</feature>
<dbReference type="AlphaFoldDB" id="D3FCK5"/>
<dbReference type="HOGENOM" id="CLU_031468_6_1_11"/>
<proteinExistence type="inferred from homology"/>
<evidence type="ECO:0000256" key="3">
    <source>
        <dbReference type="ARBA" id="ARBA00023002"/>
    </source>
</evidence>
<dbReference type="SUPFAM" id="SSF51735">
    <property type="entry name" value="NAD(P)-binding Rossmann-fold domains"/>
    <property type="match status" value="1"/>
</dbReference>
<dbReference type="InterPro" id="IPR013752">
    <property type="entry name" value="KPA_reductase"/>
</dbReference>
<dbReference type="Pfam" id="PF08546">
    <property type="entry name" value="ApbA_C"/>
    <property type="match status" value="1"/>
</dbReference>
<name>D3FCK5_CONWI</name>
<dbReference type="GO" id="GO:0005737">
    <property type="term" value="C:cytoplasm"/>
    <property type="evidence" value="ECO:0007669"/>
    <property type="project" value="TreeGrafter"/>
</dbReference>
<protein>
    <recommendedName>
        <fullName evidence="4">2-dehydropantoate 2-reductase</fullName>
        <ecNumber evidence="4">1.1.1.169</ecNumber>
    </recommendedName>
    <alternativeName>
        <fullName evidence="4">Ketopantoate reductase</fullName>
    </alternativeName>
</protein>
<evidence type="ECO:0000256" key="2">
    <source>
        <dbReference type="ARBA" id="ARBA00022857"/>
    </source>
</evidence>
<dbReference type="InterPro" id="IPR013332">
    <property type="entry name" value="KPR_N"/>
</dbReference>
<dbReference type="Proteomes" id="UP000008229">
    <property type="component" value="Chromosome"/>
</dbReference>
<dbReference type="EC" id="1.1.1.169" evidence="4"/>
<reference evidence="8" key="2">
    <citation type="submission" date="2010-01" db="EMBL/GenBank/DDBJ databases">
        <title>The complete genome of Conexibacter woesei DSM 14684.</title>
        <authorList>
            <consortium name="US DOE Joint Genome Institute (JGI-PGF)"/>
            <person name="Lucas S."/>
            <person name="Copeland A."/>
            <person name="Lapidus A."/>
            <person name="Glavina del Rio T."/>
            <person name="Dalin E."/>
            <person name="Tice H."/>
            <person name="Bruce D."/>
            <person name="Goodwin L."/>
            <person name="Pitluck S."/>
            <person name="Kyrpides N."/>
            <person name="Mavromatis K."/>
            <person name="Ivanova N."/>
            <person name="Mikhailova N."/>
            <person name="Chertkov O."/>
            <person name="Brettin T."/>
            <person name="Detter J.C."/>
            <person name="Han C."/>
            <person name="Larimer F."/>
            <person name="Land M."/>
            <person name="Hauser L."/>
            <person name="Markowitz V."/>
            <person name="Cheng J.-F."/>
            <person name="Hugenholtz P."/>
            <person name="Woyke T."/>
            <person name="Wu D."/>
            <person name="Pukall R."/>
            <person name="Steenblock K."/>
            <person name="Schneider S."/>
            <person name="Klenk H.-P."/>
            <person name="Eisen J.A."/>
        </authorList>
    </citation>
    <scope>NUCLEOTIDE SEQUENCE [LARGE SCALE GENOMIC DNA]</scope>
    <source>
        <strain evidence="8">DSM 14684 / CIP 108061 / JCM 11494 / NBRC 100937 / ID131577</strain>
    </source>
</reference>
<dbReference type="NCBIfam" id="TIGR00745">
    <property type="entry name" value="apbA_panE"/>
    <property type="match status" value="1"/>
</dbReference>
<evidence type="ECO:0000259" key="6">
    <source>
        <dbReference type="Pfam" id="PF08546"/>
    </source>
</evidence>
<dbReference type="InterPro" id="IPR051402">
    <property type="entry name" value="KPR-Related"/>
</dbReference>
<dbReference type="PANTHER" id="PTHR21708:SF26">
    <property type="entry name" value="2-DEHYDROPANTOATE 2-REDUCTASE"/>
    <property type="match status" value="1"/>
</dbReference>
<comment type="catalytic activity">
    <reaction evidence="4">
        <text>(R)-pantoate + NADP(+) = 2-dehydropantoate + NADPH + H(+)</text>
        <dbReference type="Rhea" id="RHEA:16233"/>
        <dbReference type="ChEBI" id="CHEBI:11561"/>
        <dbReference type="ChEBI" id="CHEBI:15378"/>
        <dbReference type="ChEBI" id="CHEBI:15980"/>
        <dbReference type="ChEBI" id="CHEBI:57783"/>
        <dbReference type="ChEBI" id="CHEBI:58349"/>
        <dbReference type="EC" id="1.1.1.169"/>
    </reaction>
</comment>
<dbReference type="Gene3D" id="1.10.1040.10">
    <property type="entry name" value="N-(1-d-carboxylethyl)-l-norvaline Dehydrogenase, domain 2"/>
    <property type="match status" value="1"/>
</dbReference>
<gene>
    <name evidence="7" type="ordered locus">Cwoe_1046</name>
</gene>
<dbReference type="Gene3D" id="3.40.50.720">
    <property type="entry name" value="NAD(P)-binding Rossmann-like Domain"/>
    <property type="match status" value="1"/>
</dbReference>
<feature type="domain" description="Ketopantoate reductase N-terminal" evidence="5">
    <location>
        <begin position="6"/>
        <end position="139"/>
    </location>
</feature>
<dbReference type="UniPathway" id="UPA00028">
    <property type="reaction ID" value="UER00004"/>
</dbReference>
<evidence type="ECO:0000256" key="1">
    <source>
        <dbReference type="ARBA" id="ARBA00007870"/>
    </source>
</evidence>
<comment type="similarity">
    <text evidence="1 4">Belongs to the ketopantoate reductase family.</text>
</comment>
<dbReference type="InterPro" id="IPR003710">
    <property type="entry name" value="ApbA"/>
</dbReference>
<dbReference type="InterPro" id="IPR013328">
    <property type="entry name" value="6PGD_dom2"/>
</dbReference>
<dbReference type="GO" id="GO:0008677">
    <property type="term" value="F:2-dehydropantoate 2-reductase activity"/>
    <property type="evidence" value="ECO:0007669"/>
    <property type="project" value="UniProtKB-EC"/>
</dbReference>
<keyword evidence="8" id="KW-1185">Reference proteome</keyword>
<dbReference type="InterPro" id="IPR036291">
    <property type="entry name" value="NAD(P)-bd_dom_sf"/>
</dbReference>
<reference evidence="7 8" key="1">
    <citation type="journal article" date="2010" name="Stand. Genomic Sci.">
        <title>Complete genome sequence of Conexibacter woesei type strain (ID131577).</title>
        <authorList>
            <person name="Pukall R."/>
            <person name="Lapidus A."/>
            <person name="Glavina Del Rio T."/>
            <person name="Copeland A."/>
            <person name="Tice H."/>
            <person name="Cheng J.-F."/>
            <person name="Lucas S."/>
            <person name="Chen F."/>
            <person name="Nolan M."/>
            <person name="Bruce D."/>
            <person name="Goodwin L."/>
            <person name="Pitluck S."/>
            <person name="Mavromatis K."/>
            <person name="Ivanova N."/>
            <person name="Ovchinnikova G."/>
            <person name="Pati A."/>
            <person name="Chen A."/>
            <person name="Palaniappan K."/>
            <person name="Land M."/>
            <person name="Hauser L."/>
            <person name="Chang Y.-J."/>
            <person name="Jeffries C.D."/>
            <person name="Chain P."/>
            <person name="Meincke L."/>
            <person name="Sims D."/>
            <person name="Brettin T."/>
            <person name="Detter J.C."/>
            <person name="Rohde M."/>
            <person name="Goeker M."/>
            <person name="Bristow J."/>
            <person name="Eisen J.A."/>
            <person name="Markowitz V."/>
            <person name="Kyrpides N.C."/>
            <person name="Klenk H.-P."/>
            <person name="Hugenholtz P."/>
        </authorList>
    </citation>
    <scope>NUCLEOTIDE SEQUENCE [LARGE SCALE GENOMIC DNA]</scope>
    <source>
        <strain evidence="8">DSM 14684 / CIP 108061 / JCM 11494 / NBRC 100937 / ID131577</strain>
    </source>
</reference>
<accession>D3FCK5</accession>
<keyword evidence="2 4" id="KW-0521">NADP</keyword>
<comment type="pathway">
    <text evidence="4">Cofactor biosynthesis; (R)-pantothenate biosynthesis; (R)-pantoate from 3-methyl-2-oxobutanoate: step 2/2.</text>
</comment>
<dbReference type="SUPFAM" id="SSF48179">
    <property type="entry name" value="6-phosphogluconate dehydrogenase C-terminal domain-like"/>
    <property type="match status" value="1"/>
</dbReference>
<dbReference type="KEGG" id="cwo:Cwoe_1046"/>
<evidence type="ECO:0000313" key="8">
    <source>
        <dbReference type="Proteomes" id="UP000008229"/>
    </source>
</evidence>
<dbReference type="Pfam" id="PF02558">
    <property type="entry name" value="ApbA"/>
    <property type="match status" value="1"/>
</dbReference>
<keyword evidence="4" id="KW-0566">Pantothenate biosynthesis</keyword>
<dbReference type="EMBL" id="CP001854">
    <property type="protein sequence ID" value="ADB49478.1"/>
    <property type="molecule type" value="Genomic_DNA"/>
</dbReference>
<dbReference type="STRING" id="469383.Cwoe_1046"/>
<evidence type="ECO:0000313" key="7">
    <source>
        <dbReference type="EMBL" id="ADB49478.1"/>
    </source>
</evidence>
<dbReference type="RefSeq" id="WP_012932530.1">
    <property type="nucleotide sequence ID" value="NC_013739.1"/>
</dbReference>
<dbReference type="eggNOG" id="COG1893">
    <property type="taxonomic scope" value="Bacteria"/>
</dbReference>
<evidence type="ECO:0000256" key="4">
    <source>
        <dbReference type="RuleBase" id="RU362068"/>
    </source>
</evidence>
<dbReference type="GO" id="GO:0015940">
    <property type="term" value="P:pantothenate biosynthetic process"/>
    <property type="evidence" value="ECO:0007669"/>
    <property type="project" value="UniProtKB-UniPathway"/>
</dbReference>